<proteinExistence type="inferred from homology"/>
<dbReference type="GO" id="GO:0002939">
    <property type="term" value="P:tRNA N1-guanine methylation"/>
    <property type="evidence" value="ECO:0007669"/>
    <property type="project" value="TreeGrafter"/>
</dbReference>
<feature type="binding site" evidence="15 16">
    <location>
        <begin position="137"/>
        <end position="142"/>
    </location>
    <ligand>
        <name>S-adenosyl-L-methionine</name>
        <dbReference type="ChEBI" id="CHEBI:59789"/>
    </ligand>
</feature>
<keyword evidence="8 15" id="KW-0489">Methyltransferase</keyword>
<sequence>MRIDVVTLFPEYFESPLRVSILRRAQESGHVQIVIHSLRDFGIGRHRVTDDAPYGGGGGMVMRPEPIFDAVAHILAEVPEAERMQIPIILLDPAGRRFTQEVAWELAGHPRLVLICGHYEGVDERVREHLATDEISIGDFVLTGGEPAALVILDAVVRLVPGVLGDPEAPRHDSFAGSLLEHPHYTRPAVYRGWEVPEVLRSGHHQAIARWRRMQSLRRTWERRPDLLLRAALTEEERSWIARWEAERRALLAPLLGEGTVPGEPSARSPDEECR</sequence>
<evidence type="ECO:0000259" key="18">
    <source>
        <dbReference type="Pfam" id="PF01746"/>
    </source>
</evidence>
<dbReference type="InterPro" id="IPR029028">
    <property type="entry name" value="Alpha/beta_knot_MTases"/>
</dbReference>
<evidence type="ECO:0000313" key="19">
    <source>
        <dbReference type="EMBL" id="SNB70157.1"/>
    </source>
</evidence>
<organism evidence="19 20">
    <name type="scientific">Thermoflexus hugenholtzii JAD2</name>
    <dbReference type="NCBI Taxonomy" id="877466"/>
    <lineage>
        <taxon>Bacteria</taxon>
        <taxon>Bacillati</taxon>
        <taxon>Chloroflexota</taxon>
        <taxon>Thermoflexia</taxon>
        <taxon>Thermoflexales</taxon>
        <taxon>Thermoflexaceae</taxon>
        <taxon>Thermoflexus</taxon>
    </lineage>
</organism>
<evidence type="ECO:0000256" key="2">
    <source>
        <dbReference type="ARBA" id="ARBA00004496"/>
    </source>
</evidence>
<gene>
    <name evidence="15" type="primary">trmD</name>
    <name evidence="19" type="ORF">SAMN02746019_00011620</name>
</gene>
<feature type="domain" description="tRNA methyltransferase TRMD/TRM10-type" evidence="18">
    <location>
        <begin position="1"/>
        <end position="228"/>
    </location>
</feature>
<dbReference type="HAMAP" id="MF_00605">
    <property type="entry name" value="TrmD"/>
    <property type="match status" value="1"/>
</dbReference>
<dbReference type="Pfam" id="PF01746">
    <property type="entry name" value="tRNA_m1G_MT"/>
    <property type="match status" value="1"/>
</dbReference>
<reference evidence="20" key="1">
    <citation type="submission" date="2017-06" db="EMBL/GenBank/DDBJ databases">
        <authorList>
            <person name="Varghese N."/>
            <person name="Submissions S."/>
        </authorList>
    </citation>
    <scope>NUCLEOTIDE SEQUENCE [LARGE SCALE GENOMIC DNA]</scope>
    <source>
        <strain evidence="20">JAD2</strain>
    </source>
</reference>
<evidence type="ECO:0000256" key="4">
    <source>
        <dbReference type="ARBA" id="ARBA00011738"/>
    </source>
</evidence>
<dbReference type="InParanoid" id="A0A212RCZ9"/>
<evidence type="ECO:0000256" key="16">
    <source>
        <dbReference type="PIRSR" id="PIRSR000386-1"/>
    </source>
</evidence>
<evidence type="ECO:0000313" key="20">
    <source>
        <dbReference type="Proteomes" id="UP000197025"/>
    </source>
</evidence>
<evidence type="ECO:0000256" key="6">
    <source>
        <dbReference type="ARBA" id="ARBA00014679"/>
    </source>
</evidence>
<feature type="binding site" evidence="15 16">
    <location>
        <position position="117"/>
    </location>
    <ligand>
        <name>S-adenosyl-L-methionine</name>
        <dbReference type="ChEBI" id="CHEBI:59789"/>
    </ligand>
</feature>
<comment type="subunit">
    <text evidence="4 15 17">Homodimer.</text>
</comment>
<evidence type="ECO:0000256" key="8">
    <source>
        <dbReference type="ARBA" id="ARBA00022603"/>
    </source>
</evidence>
<dbReference type="PIRSF" id="PIRSF000386">
    <property type="entry name" value="tRNA_mtase"/>
    <property type="match status" value="1"/>
</dbReference>
<dbReference type="GO" id="GO:0005829">
    <property type="term" value="C:cytosol"/>
    <property type="evidence" value="ECO:0007669"/>
    <property type="project" value="TreeGrafter"/>
</dbReference>
<dbReference type="Proteomes" id="UP000197025">
    <property type="component" value="Unassembled WGS sequence"/>
</dbReference>
<dbReference type="FunFam" id="1.10.1270.20:FF:000001">
    <property type="entry name" value="tRNA (guanine-N(1)-)-methyltransferase"/>
    <property type="match status" value="1"/>
</dbReference>
<dbReference type="SUPFAM" id="SSF75217">
    <property type="entry name" value="alpha/beta knot"/>
    <property type="match status" value="1"/>
</dbReference>
<dbReference type="InterPro" id="IPR029026">
    <property type="entry name" value="tRNA_m1G_MTases_N"/>
</dbReference>
<dbReference type="InterPro" id="IPR002649">
    <property type="entry name" value="tRNA_m1G_MeTrfase_TrmD"/>
</dbReference>
<evidence type="ECO:0000256" key="7">
    <source>
        <dbReference type="ARBA" id="ARBA00022490"/>
    </source>
</evidence>
<comment type="similarity">
    <text evidence="3 15 17">Belongs to the RNA methyltransferase TrmD family.</text>
</comment>
<evidence type="ECO:0000256" key="3">
    <source>
        <dbReference type="ARBA" id="ARBA00007630"/>
    </source>
</evidence>
<dbReference type="EC" id="2.1.1.228" evidence="5 15"/>
<dbReference type="EMBL" id="FYEK01000044">
    <property type="protein sequence ID" value="SNB70157.1"/>
    <property type="molecule type" value="Genomic_DNA"/>
</dbReference>
<dbReference type="GO" id="GO:0052906">
    <property type="term" value="F:tRNA (guanine(37)-N1)-methyltransferase activity"/>
    <property type="evidence" value="ECO:0007669"/>
    <property type="project" value="UniProtKB-UniRule"/>
</dbReference>
<comment type="catalytic activity">
    <reaction evidence="14 15 17">
        <text>guanosine(37) in tRNA + S-adenosyl-L-methionine = N(1)-methylguanosine(37) in tRNA + S-adenosyl-L-homocysteine + H(+)</text>
        <dbReference type="Rhea" id="RHEA:36899"/>
        <dbReference type="Rhea" id="RHEA-COMP:10145"/>
        <dbReference type="Rhea" id="RHEA-COMP:10147"/>
        <dbReference type="ChEBI" id="CHEBI:15378"/>
        <dbReference type="ChEBI" id="CHEBI:57856"/>
        <dbReference type="ChEBI" id="CHEBI:59789"/>
        <dbReference type="ChEBI" id="CHEBI:73542"/>
        <dbReference type="ChEBI" id="CHEBI:74269"/>
        <dbReference type="EC" id="2.1.1.228"/>
    </reaction>
</comment>
<comment type="function">
    <text evidence="1 15 17">Specifically methylates guanosine-37 in various tRNAs.</text>
</comment>
<keyword evidence="10 15" id="KW-0949">S-adenosyl-L-methionine</keyword>
<evidence type="ECO:0000256" key="10">
    <source>
        <dbReference type="ARBA" id="ARBA00022691"/>
    </source>
</evidence>
<dbReference type="PANTHER" id="PTHR46417:SF1">
    <property type="entry name" value="TRNA (GUANINE-N(1)-)-METHYLTRANSFERASE"/>
    <property type="match status" value="1"/>
</dbReference>
<dbReference type="NCBIfam" id="TIGR00088">
    <property type="entry name" value="trmD"/>
    <property type="match status" value="1"/>
</dbReference>
<name>A0A212RCZ9_9CHLR</name>
<evidence type="ECO:0000256" key="15">
    <source>
        <dbReference type="HAMAP-Rule" id="MF_00605"/>
    </source>
</evidence>
<keyword evidence="20" id="KW-1185">Reference proteome</keyword>
<evidence type="ECO:0000256" key="9">
    <source>
        <dbReference type="ARBA" id="ARBA00022679"/>
    </source>
</evidence>
<dbReference type="NCBIfam" id="NF000648">
    <property type="entry name" value="PRK00026.1"/>
    <property type="match status" value="1"/>
</dbReference>
<evidence type="ECO:0000256" key="12">
    <source>
        <dbReference type="ARBA" id="ARBA00029736"/>
    </source>
</evidence>
<dbReference type="AlphaFoldDB" id="A0A212RCZ9"/>
<dbReference type="Gene3D" id="1.10.1270.20">
    <property type="entry name" value="tRNA(m1g37)methyltransferase, domain 2"/>
    <property type="match status" value="1"/>
</dbReference>
<protein>
    <recommendedName>
        <fullName evidence="6 15">tRNA (guanine-N(1)-)-methyltransferase</fullName>
        <ecNumber evidence="5 15">2.1.1.228</ecNumber>
    </recommendedName>
    <alternativeName>
        <fullName evidence="12 15">M1G-methyltransferase</fullName>
    </alternativeName>
    <alternativeName>
        <fullName evidence="13 15">tRNA [GM37] methyltransferase</fullName>
    </alternativeName>
</protein>
<dbReference type="PANTHER" id="PTHR46417">
    <property type="entry name" value="TRNA (GUANINE-N(1)-)-METHYLTRANSFERASE"/>
    <property type="match status" value="1"/>
</dbReference>
<dbReference type="OrthoDB" id="9807416at2"/>
<evidence type="ECO:0000256" key="1">
    <source>
        <dbReference type="ARBA" id="ARBA00002634"/>
    </source>
</evidence>
<accession>A0A212RCZ9</accession>
<evidence type="ECO:0000256" key="17">
    <source>
        <dbReference type="RuleBase" id="RU003464"/>
    </source>
</evidence>
<dbReference type="Gene3D" id="3.40.1280.10">
    <property type="match status" value="1"/>
</dbReference>
<evidence type="ECO:0000256" key="11">
    <source>
        <dbReference type="ARBA" id="ARBA00022694"/>
    </source>
</evidence>
<dbReference type="FunFam" id="3.40.1280.10:FF:000001">
    <property type="entry name" value="tRNA (guanine-N(1)-)-methyltransferase"/>
    <property type="match status" value="1"/>
</dbReference>
<evidence type="ECO:0000256" key="14">
    <source>
        <dbReference type="ARBA" id="ARBA00047783"/>
    </source>
</evidence>
<dbReference type="InterPro" id="IPR023148">
    <property type="entry name" value="tRNA_m1G_MeTrfase_C_sf"/>
</dbReference>
<evidence type="ECO:0000256" key="5">
    <source>
        <dbReference type="ARBA" id="ARBA00012807"/>
    </source>
</evidence>
<comment type="subcellular location">
    <subcellularLocation>
        <location evidence="2 15 17">Cytoplasm</location>
    </subcellularLocation>
</comment>
<dbReference type="FunCoup" id="A0A212RCZ9">
    <property type="interactions" value="357"/>
</dbReference>
<dbReference type="RefSeq" id="WP_088571823.1">
    <property type="nucleotide sequence ID" value="NZ_FYEK01000044.1"/>
</dbReference>
<keyword evidence="9 15" id="KW-0808">Transferase</keyword>
<dbReference type="CDD" id="cd18080">
    <property type="entry name" value="TrmD-like"/>
    <property type="match status" value="1"/>
</dbReference>
<evidence type="ECO:0000256" key="13">
    <source>
        <dbReference type="ARBA" id="ARBA00033392"/>
    </source>
</evidence>
<keyword evidence="11 15" id="KW-0819">tRNA processing</keyword>
<dbReference type="InterPro" id="IPR016009">
    <property type="entry name" value="tRNA_MeTrfase_TRMD/TRM10"/>
</dbReference>
<keyword evidence="7 15" id="KW-0963">Cytoplasm</keyword>